<protein>
    <submittedName>
        <fullName evidence="1">Uncharacterized protein</fullName>
    </submittedName>
</protein>
<proteinExistence type="predicted"/>
<dbReference type="OrthoDB" id="2575543at2"/>
<dbReference type="Proteomes" id="UP000247476">
    <property type="component" value="Unassembled WGS sequence"/>
</dbReference>
<evidence type="ECO:0000313" key="1">
    <source>
        <dbReference type="EMBL" id="PYI56481.1"/>
    </source>
</evidence>
<sequence>MAAITIRPDLKTNGGEVTELLLDGRYVGSMTLVYREGGRIAGAVQLERKSLSGERKAAAVRAAHQYVRQLMDALEARDCEVVVTCSEYDHIIASEHQVGVIESFGDDSDYYEPLWAEDDGSRLDDVDPNDRDSIEMSDLDWDDDEYEPFYCELVIVGESRNRVDYHIYDRDQEWLAEATVRIRGADAIGEVEWKYEPSDEEIEAVADLLVSDFDPDDIDSFVFDMKFEGDVMETIELTHEDLVDDEELEAELADSIDDEEEGRDYSIVLVRNDGDTLTYDLYEQSQGGLPIGQATVDISTRELTGFIDFRDPDSSEDREWIGSLLMQELDKEKDYRSLNLTMLVNNEPIDEILFETETVH</sequence>
<dbReference type="RefSeq" id="WP_110839009.1">
    <property type="nucleotide sequence ID" value="NZ_QJVJ01000002.1"/>
</dbReference>
<dbReference type="EMBL" id="QJVJ01000002">
    <property type="protein sequence ID" value="PYI56481.1"/>
    <property type="molecule type" value="Genomic_DNA"/>
</dbReference>
<reference evidence="1 2" key="1">
    <citation type="submission" date="2018-05" db="EMBL/GenBank/DDBJ databases">
        <title>Paenibacillus flagellatus sp. nov., isolated from selenium mineral soil.</title>
        <authorList>
            <person name="Dai X."/>
        </authorList>
    </citation>
    <scope>NUCLEOTIDE SEQUENCE [LARGE SCALE GENOMIC DNA]</scope>
    <source>
        <strain evidence="1 2">DXL2</strain>
    </source>
</reference>
<dbReference type="AlphaFoldDB" id="A0A2V5KA95"/>
<organism evidence="1 2">
    <name type="scientific">Paenibacillus flagellatus</name>
    <dbReference type="NCBI Taxonomy" id="2211139"/>
    <lineage>
        <taxon>Bacteria</taxon>
        <taxon>Bacillati</taxon>
        <taxon>Bacillota</taxon>
        <taxon>Bacilli</taxon>
        <taxon>Bacillales</taxon>
        <taxon>Paenibacillaceae</taxon>
        <taxon>Paenibacillus</taxon>
    </lineage>
</organism>
<accession>A0A2V5KA95</accession>
<gene>
    <name evidence="1" type="ORF">DLM86_05780</name>
</gene>
<evidence type="ECO:0000313" key="2">
    <source>
        <dbReference type="Proteomes" id="UP000247476"/>
    </source>
</evidence>
<name>A0A2V5KA95_9BACL</name>
<comment type="caution">
    <text evidence="1">The sequence shown here is derived from an EMBL/GenBank/DDBJ whole genome shotgun (WGS) entry which is preliminary data.</text>
</comment>
<keyword evidence="2" id="KW-1185">Reference proteome</keyword>